<evidence type="ECO:0000313" key="2">
    <source>
        <dbReference type="Proteomes" id="UP000789508"/>
    </source>
</evidence>
<dbReference type="AlphaFoldDB" id="A0A9N9H3P1"/>
<comment type="caution">
    <text evidence="1">The sequence shown here is derived from an EMBL/GenBank/DDBJ whole genome shotgun (WGS) entry which is preliminary data.</text>
</comment>
<name>A0A9N9H3P1_9GLOM</name>
<dbReference type="EMBL" id="CAJVPS010008929">
    <property type="protein sequence ID" value="CAG8646429.1"/>
    <property type="molecule type" value="Genomic_DNA"/>
</dbReference>
<sequence>VDTPLTGCRTWADNETCGVNRTGNGEESKRRHYKWLKNEAAVEINVKSFYKDVACLLKNMNRVVED</sequence>
<proteinExistence type="predicted"/>
<evidence type="ECO:0000313" key="1">
    <source>
        <dbReference type="EMBL" id="CAG8646429.1"/>
    </source>
</evidence>
<reference evidence="1" key="1">
    <citation type="submission" date="2021-06" db="EMBL/GenBank/DDBJ databases">
        <authorList>
            <person name="Kallberg Y."/>
            <person name="Tangrot J."/>
            <person name="Rosling A."/>
        </authorList>
    </citation>
    <scope>NUCLEOTIDE SEQUENCE</scope>
    <source>
        <strain evidence="1">FL130A</strain>
    </source>
</reference>
<dbReference type="Proteomes" id="UP000789508">
    <property type="component" value="Unassembled WGS sequence"/>
</dbReference>
<feature type="non-terminal residue" evidence="1">
    <location>
        <position position="66"/>
    </location>
</feature>
<protein>
    <submittedName>
        <fullName evidence="1">11945_t:CDS:1</fullName>
    </submittedName>
</protein>
<gene>
    <name evidence="1" type="ORF">ALEPTO_LOCUS9877</name>
</gene>
<keyword evidence="2" id="KW-1185">Reference proteome</keyword>
<accession>A0A9N9H3P1</accession>
<organism evidence="1 2">
    <name type="scientific">Ambispora leptoticha</name>
    <dbReference type="NCBI Taxonomy" id="144679"/>
    <lineage>
        <taxon>Eukaryota</taxon>
        <taxon>Fungi</taxon>
        <taxon>Fungi incertae sedis</taxon>
        <taxon>Mucoromycota</taxon>
        <taxon>Glomeromycotina</taxon>
        <taxon>Glomeromycetes</taxon>
        <taxon>Archaeosporales</taxon>
        <taxon>Ambisporaceae</taxon>
        <taxon>Ambispora</taxon>
    </lineage>
</organism>